<dbReference type="EMBL" id="BQKI01000082">
    <property type="protein sequence ID" value="GJN30046.1"/>
    <property type="molecule type" value="Genomic_DNA"/>
</dbReference>
<reference evidence="1" key="1">
    <citation type="journal article" date="2018" name="DNA Res.">
        <title>Multiple hybrid de novo genome assembly of finger millet, an orphan allotetraploid crop.</title>
        <authorList>
            <person name="Hatakeyama M."/>
            <person name="Aluri S."/>
            <person name="Balachadran M.T."/>
            <person name="Sivarajan S.R."/>
            <person name="Patrignani A."/>
            <person name="Gruter S."/>
            <person name="Poveda L."/>
            <person name="Shimizu-Inatsugi R."/>
            <person name="Baeten J."/>
            <person name="Francoijs K.J."/>
            <person name="Nataraja K.N."/>
            <person name="Reddy Y.A.N."/>
            <person name="Phadnis S."/>
            <person name="Ravikumar R.L."/>
            <person name="Schlapbach R."/>
            <person name="Sreeman S.M."/>
            <person name="Shimizu K.K."/>
        </authorList>
    </citation>
    <scope>NUCLEOTIDE SEQUENCE</scope>
</reference>
<evidence type="ECO:0000313" key="2">
    <source>
        <dbReference type="Proteomes" id="UP001054889"/>
    </source>
</evidence>
<evidence type="ECO:0000313" key="1">
    <source>
        <dbReference type="EMBL" id="GJN30046.1"/>
    </source>
</evidence>
<reference evidence="1" key="2">
    <citation type="submission" date="2021-12" db="EMBL/GenBank/DDBJ databases">
        <title>Resequencing data analysis of finger millet.</title>
        <authorList>
            <person name="Hatakeyama M."/>
            <person name="Aluri S."/>
            <person name="Balachadran M.T."/>
            <person name="Sivarajan S.R."/>
            <person name="Poveda L."/>
            <person name="Shimizu-Inatsugi R."/>
            <person name="Schlapbach R."/>
            <person name="Sreeman S.M."/>
            <person name="Shimizu K.K."/>
        </authorList>
    </citation>
    <scope>NUCLEOTIDE SEQUENCE</scope>
</reference>
<protein>
    <submittedName>
        <fullName evidence="1">Uncharacterized protein</fullName>
    </submittedName>
</protein>
<name>A0AAV5F738_ELECO</name>
<dbReference type="AlphaFoldDB" id="A0AAV5F738"/>
<proteinExistence type="predicted"/>
<organism evidence="1 2">
    <name type="scientific">Eleusine coracana subsp. coracana</name>
    <dbReference type="NCBI Taxonomy" id="191504"/>
    <lineage>
        <taxon>Eukaryota</taxon>
        <taxon>Viridiplantae</taxon>
        <taxon>Streptophyta</taxon>
        <taxon>Embryophyta</taxon>
        <taxon>Tracheophyta</taxon>
        <taxon>Spermatophyta</taxon>
        <taxon>Magnoliopsida</taxon>
        <taxon>Liliopsida</taxon>
        <taxon>Poales</taxon>
        <taxon>Poaceae</taxon>
        <taxon>PACMAD clade</taxon>
        <taxon>Chloridoideae</taxon>
        <taxon>Cynodonteae</taxon>
        <taxon>Eleusininae</taxon>
        <taxon>Eleusine</taxon>
    </lineage>
</organism>
<gene>
    <name evidence="1" type="primary">gb18320</name>
    <name evidence="1" type="ORF">PR202_gb18320</name>
</gene>
<comment type="caution">
    <text evidence="1">The sequence shown here is derived from an EMBL/GenBank/DDBJ whole genome shotgun (WGS) entry which is preliminary data.</text>
</comment>
<accession>A0AAV5F738</accession>
<dbReference type="Proteomes" id="UP001054889">
    <property type="component" value="Unassembled WGS sequence"/>
</dbReference>
<sequence length="193" mass="21595">MAEPSPPPPSNAGLRILLSKDRPAPASSFTAFSSHADRDRIIGYLSSQSESTEGDAVNFVNTVTGIMLGPSMFSQQVISVCSFYREYSEMHYLALNPQKHLLFRGFRKQLNLRCRIYFQAIIATFDLMMSIVLLRFMKETVLVLEENQSLENALRTLLQELISSAVQSGKKIMQYGNSMDSGESNCLITRLLG</sequence>
<keyword evidence="2" id="KW-1185">Reference proteome</keyword>